<keyword evidence="1" id="KW-0378">Hydrolase</keyword>
<dbReference type="EMBL" id="MGKP01000025">
    <property type="protein sequence ID" value="OGN27954.1"/>
    <property type="molecule type" value="Genomic_DNA"/>
</dbReference>
<dbReference type="Pfam" id="PF00857">
    <property type="entry name" value="Isochorismatase"/>
    <property type="match status" value="1"/>
</dbReference>
<gene>
    <name evidence="3" type="ORF">A3A33_04315</name>
</gene>
<dbReference type="PANTHER" id="PTHR43540">
    <property type="entry name" value="PEROXYUREIDOACRYLATE/UREIDOACRYLATE AMIDOHYDROLASE-RELATED"/>
    <property type="match status" value="1"/>
</dbReference>
<evidence type="ECO:0000256" key="1">
    <source>
        <dbReference type="ARBA" id="ARBA00022801"/>
    </source>
</evidence>
<accession>A0A1F8GRA9</accession>
<organism evidence="3 4">
    <name type="scientific">Candidatus Yanofskybacteria bacterium RIFCSPLOWO2_01_FULL_49_25</name>
    <dbReference type="NCBI Taxonomy" id="1802701"/>
    <lineage>
        <taxon>Bacteria</taxon>
        <taxon>Candidatus Yanofskyibacteriota</taxon>
    </lineage>
</organism>
<dbReference type="InterPro" id="IPR036380">
    <property type="entry name" value="Isochorismatase-like_sf"/>
</dbReference>
<dbReference type="STRING" id="1802701.A3A33_04315"/>
<dbReference type="Proteomes" id="UP000179047">
    <property type="component" value="Unassembled WGS sequence"/>
</dbReference>
<protein>
    <recommendedName>
        <fullName evidence="2">Isochorismatase-like domain-containing protein</fullName>
    </recommendedName>
</protein>
<proteinExistence type="predicted"/>
<dbReference type="SUPFAM" id="SSF52499">
    <property type="entry name" value="Isochorismatase-like hydrolases"/>
    <property type="match status" value="1"/>
</dbReference>
<dbReference type="Gene3D" id="3.40.50.850">
    <property type="entry name" value="Isochorismatase-like"/>
    <property type="match status" value="1"/>
</dbReference>
<evidence type="ECO:0000259" key="2">
    <source>
        <dbReference type="Pfam" id="PF00857"/>
    </source>
</evidence>
<evidence type="ECO:0000313" key="3">
    <source>
        <dbReference type="EMBL" id="OGN27954.1"/>
    </source>
</evidence>
<dbReference type="GO" id="GO:0016787">
    <property type="term" value="F:hydrolase activity"/>
    <property type="evidence" value="ECO:0007669"/>
    <property type="project" value="UniProtKB-KW"/>
</dbReference>
<dbReference type="InterPro" id="IPR050272">
    <property type="entry name" value="Isochorismatase-like_hydrls"/>
</dbReference>
<dbReference type="AlphaFoldDB" id="A0A1F8GRA9"/>
<dbReference type="InterPro" id="IPR000868">
    <property type="entry name" value="Isochorismatase-like_dom"/>
</dbReference>
<evidence type="ECO:0000313" key="4">
    <source>
        <dbReference type="Proteomes" id="UP000179047"/>
    </source>
</evidence>
<comment type="caution">
    <text evidence="3">The sequence shown here is derived from an EMBL/GenBank/DDBJ whole genome shotgun (WGS) entry which is preliminary data.</text>
</comment>
<reference evidence="3 4" key="1">
    <citation type="journal article" date="2016" name="Nat. Commun.">
        <title>Thousands of microbial genomes shed light on interconnected biogeochemical processes in an aquifer system.</title>
        <authorList>
            <person name="Anantharaman K."/>
            <person name="Brown C.T."/>
            <person name="Hug L.A."/>
            <person name="Sharon I."/>
            <person name="Castelle C.J."/>
            <person name="Probst A.J."/>
            <person name="Thomas B.C."/>
            <person name="Singh A."/>
            <person name="Wilkins M.J."/>
            <person name="Karaoz U."/>
            <person name="Brodie E.L."/>
            <person name="Williams K.H."/>
            <person name="Hubbard S.S."/>
            <person name="Banfield J.F."/>
        </authorList>
    </citation>
    <scope>NUCLEOTIDE SEQUENCE [LARGE SCALE GENOMIC DNA]</scope>
</reference>
<name>A0A1F8GRA9_9BACT</name>
<dbReference type="CDD" id="cd00431">
    <property type="entry name" value="cysteine_hydrolases"/>
    <property type="match status" value="1"/>
</dbReference>
<feature type="domain" description="Isochorismatase-like" evidence="2">
    <location>
        <begin position="17"/>
        <end position="201"/>
    </location>
</feature>
<sequence>MDNNTSKIGGITHPASTAVLVIDIQNAYCSPKGAVARQGHDVSMNQNIIPKINRFLQIARSFQVPIIFTRMIEDPEYMADNAKLIALQFKNTATVSSPGSFDFEYAQIKPADTDKEIIKKSYDAFSNPDLERILTKGEIKNLIILGVNADVCVDTTVRSGYTRGYNIVIPKDLIGTMGGKVYRQESAMELWNQFFAYVVDSGAIINSWEKDSKLTS</sequence>